<sequence>MSLTLPDIVELLETRGHEQYDGEPVTQLEHALQSAHLAEQEGASSALISAALLHDIGHLLHDFGDTPSMKGLDDVHQYRCLPFLRGLFGAATLEPIRLHVDAKRFLCAREPAYHDALSVDSKRSLQLQGGVFDAAQASDFEAKPFALDAVRLRRWDDTAKMAGMAVPGLAHFARHLGLAAREHHLARQAG</sequence>
<name>A0ABT7N9X8_9BURK</name>
<dbReference type="NCBIfam" id="TIGR03276">
    <property type="entry name" value="Phn-HD"/>
    <property type="match status" value="1"/>
</dbReference>
<reference evidence="1" key="1">
    <citation type="submission" date="2023-06" db="EMBL/GenBank/DDBJ databases">
        <authorList>
            <person name="Jiang Y."/>
            <person name="Liu Q."/>
        </authorList>
    </citation>
    <scope>NUCLEOTIDE SEQUENCE</scope>
    <source>
        <strain evidence="1">CGMCC 1.12089</strain>
    </source>
</reference>
<dbReference type="Gene3D" id="1.10.3210.10">
    <property type="entry name" value="Hypothetical protein af1432"/>
    <property type="match status" value="1"/>
</dbReference>
<evidence type="ECO:0000313" key="2">
    <source>
        <dbReference type="Proteomes" id="UP001174908"/>
    </source>
</evidence>
<dbReference type="InterPro" id="IPR003607">
    <property type="entry name" value="HD/PDEase_dom"/>
</dbReference>
<keyword evidence="2" id="KW-1185">Reference proteome</keyword>
<protein>
    <submittedName>
        <fullName evidence="1">Phosphohydrolase</fullName>
    </submittedName>
</protein>
<gene>
    <name evidence="1" type="ORF">QTH91_09605</name>
</gene>
<dbReference type="Proteomes" id="UP001174908">
    <property type="component" value="Unassembled WGS sequence"/>
</dbReference>
<dbReference type="CDD" id="cd00077">
    <property type="entry name" value="HDc"/>
    <property type="match status" value="1"/>
</dbReference>
<dbReference type="InterPro" id="IPR017670">
    <property type="entry name" value="Phosphonate_degrad-assoc"/>
</dbReference>
<evidence type="ECO:0000313" key="1">
    <source>
        <dbReference type="EMBL" id="MDM0044736.1"/>
    </source>
</evidence>
<dbReference type="PANTHER" id="PTHR40202:SF1">
    <property type="entry name" value="HD DOMAIN-CONTAINING PROTEIN"/>
    <property type="match status" value="1"/>
</dbReference>
<accession>A0ABT7N9X8</accession>
<organism evidence="1 2">
    <name type="scientific">Variovorax dokdonensis</name>
    <dbReference type="NCBI Taxonomy" id="344883"/>
    <lineage>
        <taxon>Bacteria</taxon>
        <taxon>Pseudomonadati</taxon>
        <taxon>Pseudomonadota</taxon>
        <taxon>Betaproteobacteria</taxon>
        <taxon>Burkholderiales</taxon>
        <taxon>Comamonadaceae</taxon>
        <taxon>Variovorax</taxon>
    </lineage>
</organism>
<dbReference type="RefSeq" id="WP_286659854.1">
    <property type="nucleotide sequence ID" value="NZ_JASZYV010000002.1"/>
</dbReference>
<proteinExistence type="predicted"/>
<dbReference type="EMBL" id="JASZYV010000002">
    <property type="protein sequence ID" value="MDM0044736.1"/>
    <property type="molecule type" value="Genomic_DNA"/>
</dbReference>
<comment type="caution">
    <text evidence="1">The sequence shown here is derived from an EMBL/GenBank/DDBJ whole genome shotgun (WGS) entry which is preliminary data.</text>
</comment>
<dbReference type="InterPro" id="IPR052567">
    <property type="entry name" value="OP_Dioxygenase"/>
</dbReference>
<dbReference type="SUPFAM" id="SSF109604">
    <property type="entry name" value="HD-domain/PDEase-like"/>
    <property type="match status" value="1"/>
</dbReference>
<dbReference type="PANTHER" id="PTHR40202">
    <property type="match status" value="1"/>
</dbReference>